<gene>
    <name evidence="3" type="ORF">TH6_04630</name>
</gene>
<dbReference type="InterPro" id="IPR036388">
    <property type="entry name" value="WH-like_DNA-bd_sf"/>
</dbReference>
<dbReference type="PANTHER" id="PTHR45128">
    <property type="entry name" value="METHYLTRANSFERASE TYPE 11"/>
    <property type="match status" value="1"/>
</dbReference>
<dbReference type="Proteomes" id="UP000253061">
    <property type="component" value="Unassembled WGS sequence"/>
</dbReference>
<evidence type="ECO:0000259" key="2">
    <source>
        <dbReference type="Pfam" id="PF21320"/>
    </source>
</evidence>
<dbReference type="SUPFAM" id="SSF53335">
    <property type="entry name" value="S-adenosyl-L-methionine-dependent methyltransferases"/>
    <property type="match status" value="1"/>
</dbReference>
<dbReference type="Pfam" id="PF21320">
    <property type="entry name" value="WHD_Rv2258c"/>
    <property type="match status" value="1"/>
</dbReference>
<sequence length="360" mass="39049">MTVQEKITTFDEAKAEAFATRFVDALSDAAMVLMTSVGHRLGLFDTLADNPGVTSYELADLANCRERYVREWLGVMVTAKVVDYDPVARTYTLPGEHAAFLTRAASPNNLAVTSQFIGVTASVEDEILIRFGSGEGLHYGHFNRFHEVMAEDSAQLVVANLETGILPIVPGLHEKLTAGIKVADVACGAGRAMLKLAEIFPNSTFTGFDLCEDAFAPTRIEARDKGLNNLFFVAKDLSDQDSIGSFDLITAFDAVHDQKDPQGFLKMIRASLAKDGVFLMQDIGGSRDLEKNIENPFAPLLFTLSSMHCTPISIGQGGPGLGAMWGVETAQEYLTTAGFSSLETHRLSHDPINAYFVGRV</sequence>
<dbReference type="Pfam" id="PF13847">
    <property type="entry name" value="Methyltransf_31"/>
    <property type="match status" value="1"/>
</dbReference>
<dbReference type="InterPro" id="IPR036390">
    <property type="entry name" value="WH_DNA-bd_sf"/>
</dbReference>
<dbReference type="Gene3D" id="3.40.50.150">
    <property type="entry name" value="Vaccinia Virus protein VP39"/>
    <property type="match status" value="1"/>
</dbReference>
<dbReference type="InterPro" id="IPR025714">
    <property type="entry name" value="Methyltranfer_dom"/>
</dbReference>
<dbReference type="CDD" id="cd02440">
    <property type="entry name" value="AdoMet_MTases"/>
    <property type="match status" value="1"/>
</dbReference>
<evidence type="ECO:0000313" key="4">
    <source>
        <dbReference type="Proteomes" id="UP000253061"/>
    </source>
</evidence>
<dbReference type="RefSeq" id="WP_062957206.1">
    <property type="nucleotide sequence ID" value="NZ_JPWB01000002.1"/>
</dbReference>
<dbReference type="EMBL" id="JPWB01000002">
    <property type="protein sequence ID" value="RCK24009.1"/>
    <property type="molecule type" value="Genomic_DNA"/>
</dbReference>
<dbReference type="AlphaFoldDB" id="A0A367VG92"/>
<evidence type="ECO:0000259" key="1">
    <source>
        <dbReference type="Pfam" id="PF13847"/>
    </source>
</evidence>
<evidence type="ECO:0000313" key="3">
    <source>
        <dbReference type="EMBL" id="RCK24009.1"/>
    </source>
</evidence>
<dbReference type="InterPro" id="IPR053173">
    <property type="entry name" value="SAM-binding_MTase"/>
</dbReference>
<dbReference type="Gene3D" id="1.10.10.10">
    <property type="entry name" value="Winged helix-like DNA-binding domain superfamily/Winged helix DNA-binding domain"/>
    <property type="match status" value="1"/>
</dbReference>
<dbReference type="SUPFAM" id="SSF46785">
    <property type="entry name" value="Winged helix' DNA-binding domain"/>
    <property type="match status" value="1"/>
</dbReference>
<dbReference type="InterPro" id="IPR048711">
    <property type="entry name" value="WHD_Rv2258c"/>
</dbReference>
<feature type="domain" description="S-adenosylmethionine-dependent methyltransferase Rv2258c-like winged HTH" evidence="2">
    <location>
        <begin position="29"/>
        <end position="103"/>
    </location>
</feature>
<reference evidence="3 4" key="1">
    <citation type="submission" date="2014-07" db="EMBL/GenBank/DDBJ databases">
        <title>Draft genome sequence of Thalassospira profundimaris R8-17.</title>
        <authorList>
            <person name="Lai Q."/>
            <person name="Shao Z."/>
        </authorList>
    </citation>
    <scope>NUCLEOTIDE SEQUENCE [LARGE SCALE GENOMIC DNA]</scope>
    <source>
        <strain evidence="3 4">R8-17</strain>
    </source>
</reference>
<accession>A0A367VG92</accession>
<comment type="caution">
    <text evidence="3">The sequence shown here is derived from an EMBL/GenBank/DDBJ whole genome shotgun (WGS) entry which is preliminary data.</text>
</comment>
<dbReference type="InterPro" id="IPR029063">
    <property type="entry name" value="SAM-dependent_MTases_sf"/>
</dbReference>
<proteinExistence type="predicted"/>
<dbReference type="PANTHER" id="PTHR45128:SF1">
    <property type="entry name" value="S-ADENOSYLMETHIONINE-DEPENDENT METHYLTRANSFERASE RV2258C"/>
    <property type="match status" value="1"/>
</dbReference>
<protein>
    <submittedName>
        <fullName evidence="3">Transcriptional regulator</fullName>
    </submittedName>
</protein>
<feature type="domain" description="Methyltransferase" evidence="1">
    <location>
        <begin position="177"/>
        <end position="295"/>
    </location>
</feature>
<name>A0A367VG92_9PROT</name>
<organism evidence="3 4">
    <name type="scientific">Thalassospira profundimaris</name>
    <dbReference type="NCBI Taxonomy" id="502049"/>
    <lineage>
        <taxon>Bacteria</taxon>
        <taxon>Pseudomonadati</taxon>
        <taxon>Pseudomonadota</taxon>
        <taxon>Alphaproteobacteria</taxon>
        <taxon>Rhodospirillales</taxon>
        <taxon>Thalassospiraceae</taxon>
        <taxon>Thalassospira</taxon>
    </lineage>
</organism>